<accession>A0ABS4TWY8</accession>
<dbReference type="Proteomes" id="UP001519332">
    <property type="component" value="Unassembled WGS sequence"/>
</dbReference>
<dbReference type="EMBL" id="JAGINW010000001">
    <property type="protein sequence ID" value="MBP2328923.1"/>
    <property type="molecule type" value="Genomic_DNA"/>
</dbReference>
<organism evidence="1 2">
    <name type="scientific">Kibdelosporangium banguiense</name>
    <dbReference type="NCBI Taxonomy" id="1365924"/>
    <lineage>
        <taxon>Bacteria</taxon>
        <taxon>Bacillati</taxon>
        <taxon>Actinomycetota</taxon>
        <taxon>Actinomycetes</taxon>
        <taxon>Pseudonocardiales</taxon>
        <taxon>Pseudonocardiaceae</taxon>
        <taxon>Kibdelosporangium</taxon>
    </lineage>
</organism>
<gene>
    <name evidence="1" type="ORF">JOF56_009308</name>
</gene>
<sequence>MTRSGGGVQVELGIDGFDFRERRTFDAVVAEMGTAPVTELYDELVAASTNHGAVDLAALLAGRPQDVVRNEAGSFRLYRVGDAVSSRNVHAAILDAARLCRAV</sequence>
<protein>
    <submittedName>
        <fullName evidence="1">Uncharacterized protein</fullName>
    </submittedName>
</protein>
<evidence type="ECO:0000313" key="1">
    <source>
        <dbReference type="EMBL" id="MBP2328923.1"/>
    </source>
</evidence>
<reference evidence="1 2" key="1">
    <citation type="submission" date="2021-03" db="EMBL/GenBank/DDBJ databases">
        <title>Sequencing the genomes of 1000 actinobacteria strains.</title>
        <authorList>
            <person name="Klenk H.-P."/>
        </authorList>
    </citation>
    <scope>NUCLEOTIDE SEQUENCE [LARGE SCALE GENOMIC DNA]</scope>
    <source>
        <strain evidence="1 2">DSM 46670</strain>
    </source>
</reference>
<evidence type="ECO:0000313" key="2">
    <source>
        <dbReference type="Proteomes" id="UP001519332"/>
    </source>
</evidence>
<proteinExistence type="predicted"/>
<comment type="caution">
    <text evidence="1">The sequence shown here is derived from an EMBL/GenBank/DDBJ whole genome shotgun (WGS) entry which is preliminary data.</text>
</comment>
<keyword evidence="2" id="KW-1185">Reference proteome</keyword>
<name>A0ABS4TWY8_9PSEU</name>
<dbReference type="RefSeq" id="WP_209645816.1">
    <property type="nucleotide sequence ID" value="NZ_JAGINW010000001.1"/>
</dbReference>